<dbReference type="Pfam" id="PF00072">
    <property type="entry name" value="Response_reg"/>
    <property type="match status" value="1"/>
</dbReference>
<dbReference type="EMBL" id="CAFBLS010000270">
    <property type="protein sequence ID" value="CAB4885439.1"/>
    <property type="molecule type" value="Genomic_DNA"/>
</dbReference>
<dbReference type="InterPro" id="IPR011006">
    <property type="entry name" value="CheY-like_superfamily"/>
</dbReference>
<dbReference type="AlphaFoldDB" id="A0A6J7EZE4"/>
<evidence type="ECO:0000313" key="3">
    <source>
        <dbReference type="EMBL" id="CAB4885439.1"/>
    </source>
</evidence>
<dbReference type="Pfam" id="PF00196">
    <property type="entry name" value="GerE"/>
    <property type="match status" value="1"/>
</dbReference>
<dbReference type="GO" id="GO:0000160">
    <property type="term" value="P:phosphorelay signal transduction system"/>
    <property type="evidence" value="ECO:0007669"/>
    <property type="project" value="InterPro"/>
</dbReference>
<dbReference type="InterPro" id="IPR016032">
    <property type="entry name" value="Sig_transdc_resp-reg_C-effctor"/>
</dbReference>
<accession>A0A6J7EZE4</accession>
<dbReference type="InterPro" id="IPR000792">
    <property type="entry name" value="Tscrpt_reg_LuxR_C"/>
</dbReference>
<dbReference type="GO" id="GO:0006355">
    <property type="term" value="P:regulation of DNA-templated transcription"/>
    <property type="evidence" value="ECO:0007669"/>
    <property type="project" value="InterPro"/>
</dbReference>
<dbReference type="InterPro" id="IPR036388">
    <property type="entry name" value="WH-like_DNA-bd_sf"/>
</dbReference>
<dbReference type="SUPFAM" id="SSF46894">
    <property type="entry name" value="C-terminal effector domain of the bipartite response regulators"/>
    <property type="match status" value="1"/>
</dbReference>
<name>A0A6J7EZE4_9ZZZZ</name>
<dbReference type="InterPro" id="IPR039420">
    <property type="entry name" value="WalR-like"/>
</dbReference>
<dbReference type="Gene3D" id="3.40.50.2300">
    <property type="match status" value="1"/>
</dbReference>
<dbReference type="SMART" id="SM00421">
    <property type="entry name" value="HTH_LUXR"/>
    <property type="match status" value="1"/>
</dbReference>
<evidence type="ECO:0000256" key="1">
    <source>
        <dbReference type="ARBA" id="ARBA00023125"/>
    </source>
</evidence>
<dbReference type="PANTHER" id="PTHR43214">
    <property type="entry name" value="TWO-COMPONENT RESPONSE REGULATOR"/>
    <property type="match status" value="1"/>
</dbReference>
<gene>
    <name evidence="3" type="ORF">UFOPK3402_01754</name>
</gene>
<dbReference type="InterPro" id="IPR001789">
    <property type="entry name" value="Sig_transdc_resp-reg_receiver"/>
</dbReference>
<organism evidence="3">
    <name type="scientific">freshwater metagenome</name>
    <dbReference type="NCBI Taxonomy" id="449393"/>
    <lineage>
        <taxon>unclassified sequences</taxon>
        <taxon>metagenomes</taxon>
        <taxon>ecological metagenomes</taxon>
    </lineage>
</organism>
<feature type="domain" description="Response regulatory" evidence="2">
    <location>
        <begin position="1"/>
        <end position="108"/>
    </location>
</feature>
<keyword evidence="1" id="KW-0238">DNA-binding</keyword>
<dbReference type="GO" id="GO:0003677">
    <property type="term" value="F:DNA binding"/>
    <property type="evidence" value="ECO:0007669"/>
    <property type="project" value="UniProtKB-KW"/>
</dbReference>
<protein>
    <submittedName>
        <fullName evidence="3">Unannotated protein</fullName>
    </submittedName>
</protein>
<dbReference type="SUPFAM" id="SSF52172">
    <property type="entry name" value="CheY-like"/>
    <property type="match status" value="1"/>
</dbReference>
<proteinExistence type="predicted"/>
<dbReference type="PROSITE" id="PS50110">
    <property type="entry name" value="RESPONSE_REGULATORY"/>
    <property type="match status" value="1"/>
</dbReference>
<reference evidence="3" key="1">
    <citation type="submission" date="2020-05" db="EMBL/GenBank/DDBJ databases">
        <authorList>
            <person name="Chiriac C."/>
            <person name="Salcher M."/>
            <person name="Ghai R."/>
            <person name="Kavagutti S V."/>
        </authorList>
    </citation>
    <scope>NUCLEOTIDE SEQUENCE</scope>
</reference>
<sequence>MASLLQGSLSAQGFVVAVAATGAAALEEAESFDPDVALIDITLGDGPTGIDIAYILHRTRPWIALLMLTKHSDPRTAGAAAGELPAGCGYLQKDRVEDTDRLLAAIKAVLADQSSSVRHDQEPNGPMAALTNQQVETLRLMALGYDNEHIASLRSVSRATVERWITQIFRALDIETHGELNPRVEAVRQFIMASSIPLRT</sequence>
<evidence type="ECO:0000259" key="2">
    <source>
        <dbReference type="PROSITE" id="PS50110"/>
    </source>
</evidence>
<dbReference type="Gene3D" id="1.10.10.10">
    <property type="entry name" value="Winged helix-like DNA-binding domain superfamily/Winged helix DNA-binding domain"/>
    <property type="match status" value="1"/>
</dbReference>